<dbReference type="InterPro" id="IPR050920">
    <property type="entry name" value="Nematode_rcpt-like_delta"/>
</dbReference>
<dbReference type="GO" id="GO:0016020">
    <property type="term" value="C:membrane"/>
    <property type="evidence" value="ECO:0007669"/>
    <property type="project" value="UniProtKB-SubCell"/>
</dbReference>
<reference evidence="7" key="1">
    <citation type="submission" date="2023-10" db="EMBL/GenBank/DDBJ databases">
        <title>Genome assembly of Pristionchus species.</title>
        <authorList>
            <person name="Yoshida K."/>
            <person name="Sommer R.J."/>
        </authorList>
    </citation>
    <scope>NUCLEOTIDE SEQUENCE</scope>
    <source>
        <strain evidence="7">RS0144</strain>
    </source>
</reference>
<feature type="non-terminal residue" evidence="7">
    <location>
        <position position="1"/>
    </location>
</feature>
<evidence type="ECO:0000256" key="1">
    <source>
        <dbReference type="ARBA" id="ARBA00004141"/>
    </source>
</evidence>
<feature type="transmembrane region" description="Helical" evidence="6">
    <location>
        <begin position="147"/>
        <end position="166"/>
    </location>
</feature>
<feature type="transmembrane region" description="Helical" evidence="6">
    <location>
        <begin position="117"/>
        <end position="135"/>
    </location>
</feature>
<proteinExistence type="inferred from homology"/>
<evidence type="ECO:0008006" key="9">
    <source>
        <dbReference type="Google" id="ProtNLM"/>
    </source>
</evidence>
<evidence type="ECO:0000313" key="8">
    <source>
        <dbReference type="Proteomes" id="UP001432027"/>
    </source>
</evidence>
<dbReference type="Gene3D" id="1.20.1070.10">
    <property type="entry name" value="Rhodopsin 7-helix transmembrane proteins"/>
    <property type="match status" value="1"/>
</dbReference>
<sequence>VLISLILYEIMYTTDDVIHIAILWTLDILAIATNFLLIVAMWIKTPTLLRSYSVFLLNNAIVDLTTATVSALAAVRVVEDREGGSSVFVFLGPCSHISEHLCRLCHAVHVNLMQHSMVVVLLSFAYRLYIIGDVFPSRPTPTRPQMWLICALSLFLMSPLVAGYYLEQTSVAKEVLRRLHLKGYSTANFHIFGTRALCLNAVACLFAPAVMPMIFLVRRKLLMQIIKNEKKSGCFNNGYFEALTYQMLLPIGAAVAVFLWLCDITQIWSSEFSERFIMVMFNVFSLASPPINFTILPPYRTLI</sequence>
<evidence type="ECO:0000256" key="6">
    <source>
        <dbReference type="SAM" id="Phobius"/>
    </source>
</evidence>
<evidence type="ECO:0000256" key="5">
    <source>
        <dbReference type="ARBA" id="ARBA00023136"/>
    </source>
</evidence>
<feature type="transmembrane region" description="Helical" evidence="6">
    <location>
        <begin position="276"/>
        <end position="296"/>
    </location>
</feature>
<name>A0AAV5TCK1_9BILA</name>
<dbReference type="Pfam" id="PF10317">
    <property type="entry name" value="7TM_GPCR_Srd"/>
    <property type="match status" value="1"/>
</dbReference>
<dbReference type="EMBL" id="BTSX01000004">
    <property type="protein sequence ID" value="GMS93282.1"/>
    <property type="molecule type" value="Genomic_DNA"/>
</dbReference>
<keyword evidence="5 6" id="KW-0472">Membrane</keyword>
<dbReference type="AlphaFoldDB" id="A0AAV5TCK1"/>
<dbReference type="PANTHER" id="PTHR22945:SF40">
    <property type="entry name" value="SERPENTINE RECEPTOR, CLASS D (DELTA)-RELATED"/>
    <property type="match status" value="1"/>
</dbReference>
<feature type="transmembrane region" description="Helical" evidence="6">
    <location>
        <begin position="238"/>
        <end position="261"/>
    </location>
</feature>
<evidence type="ECO:0000256" key="2">
    <source>
        <dbReference type="ARBA" id="ARBA00009166"/>
    </source>
</evidence>
<dbReference type="Proteomes" id="UP001432027">
    <property type="component" value="Unassembled WGS sequence"/>
</dbReference>
<feature type="transmembrane region" description="Helical" evidence="6">
    <location>
        <begin position="55"/>
        <end position="78"/>
    </location>
</feature>
<accession>A0AAV5TCK1</accession>
<gene>
    <name evidence="7" type="ORF">PENTCL1PPCAC_15457</name>
</gene>
<feature type="non-terminal residue" evidence="7">
    <location>
        <position position="303"/>
    </location>
</feature>
<evidence type="ECO:0000256" key="3">
    <source>
        <dbReference type="ARBA" id="ARBA00022692"/>
    </source>
</evidence>
<protein>
    <recommendedName>
        <fullName evidence="9">G protein-coupled receptor</fullName>
    </recommendedName>
</protein>
<feature type="transmembrane region" description="Helical" evidence="6">
    <location>
        <begin position="20"/>
        <end position="43"/>
    </location>
</feature>
<organism evidence="7 8">
    <name type="scientific">Pristionchus entomophagus</name>
    <dbReference type="NCBI Taxonomy" id="358040"/>
    <lineage>
        <taxon>Eukaryota</taxon>
        <taxon>Metazoa</taxon>
        <taxon>Ecdysozoa</taxon>
        <taxon>Nematoda</taxon>
        <taxon>Chromadorea</taxon>
        <taxon>Rhabditida</taxon>
        <taxon>Rhabditina</taxon>
        <taxon>Diplogasteromorpha</taxon>
        <taxon>Diplogasteroidea</taxon>
        <taxon>Neodiplogasteridae</taxon>
        <taxon>Pristionchus</taxon>
    </lineage>
</organism>
<evidence type="ECO:0000313" key="7">
    <source>
        <dbReference type="EMBL" id="GMS93282.1"/>
    </source>
</evidence>
<feature type="transmembrane region" description="Helical" evidence="6">
    <location>
        <begin position="192"/>
        <end position="217"/>
    </location>
</feature>
<dbReference type="InterPro" id="IPR019421">
    <property type="entry name" value="7TM_GPCR_serpentine_rcpt_Srd"/>
</dbReference>
<dbReference type="PANTHER" id="PTHR22945">
    <property type="entry name" value="SERPENTINE RECEPTOR, CLASS D DELTA"/>
    <property type="match status" value="1"/>
</dbReference>
<keyword evidence="8" id="KW-1185">Reference proteome</keyword>
<comment type="caution">
    <text evidence="7">The sequence shown here is derived from an EMBL/GenBank/DDBJ whole genome shotgun (WGS) entry which is preliminary data.</text>
</comment>
<keyword evidence="3 6" id="KW-0812">Transmembrane</keyword>
<keyword evidence="4 6" id="KW-1133">Transmembrane helix</keyword>
<comment type="similarity">
    <text evidence="2">Belongs to the nematode receptor-like protein srd family.</text>
</comment>
<evidence type="ECO:0000256" key="4">
    <source>
        <dbReference type="ARBA" id="ARBA00022989"/>
    </source>
</evidence>
<comment type="subcellular location">
    <subcellularLocation>
        <location evidence="1">Membrane</location>
        <topology evidence="1">Multi-pass membrane protein</topology>
    </subcellularLocation>
</comment>